<dbReference type="EMBL" id="CP022657">
    <property type="protein sequence ID" value="ASS74053.1"/>
    <property type="molecule type" value="Genomic_DNA"/>
</dbReference>
<reference evidence="2 3" key="1">
    <citation type="journal article" date="2015" name="Int. J. Syst. Evol. Microbiol.">
        <title>Tumebacillus algifaecis sp. nov., isolated from decomposing algal scum.</title>
        <authorList>
            <person name="Wu Y.F."/>
            <person name="Zhang B."/>
            <person name="Xing P."/>
            <person name="Wu Q.L."/>
            <person name="Liu S.J."/>
        </authorList>
    </citation>
    <scope>NUCLEOTIDE SEQUENCE [LARGE SCALE GENOMIC DNA]</scope>
    <source>
        <strain evidence="2 3">THMBR28</strain>
    </source>
</reference>
<dbReference type="InterPro" id="IPR018745">
    <property type="entry name" value="MpsC"/>
</dbReference>
<keyword evidence="3" id="KW-1185">Reference proteome</keyword>
<sequence>MSQPIKTKMEADISDAYIKFQREVLGRGPQETKTYIMKDMVIVRLKGVLTHEEKTLVKSEKGKRLVKEMRLTIRESHSAETEALISQITGCKVIASHCDISTNIGESVEMFILDGDLEKKIREKETL</sequence>
<accession>A0A223CY61</accession>
<proteinExistence type="predicted"/>
<protein>
    <recommendedName>
        <fullName evidence="1">Na+-translocating membrane potential-generating system MpsC domain-containing protein</fullName>
    </recommendedName>
</protein>
<gene>
    <name evidence="2" type="ORF">CIG75_03015</name>
</gene>
<dbReference type="Proteomes" id="UP000214688">
    <property type="component" value="Chromosome"/>
</dbReference>
<dbReference type="Pfam" id="PF10057">
    <property type="entry name" value="MpsC"/>
    <property type="match status" value="1"/>
</dbReference>
<name>A0A223CY61_9BACL</name>
<evidence type="ECO:0000313" key="3">
    <source>
        <dbReference type="Proteomes" id="UP000214688"/>
    </source>
</evidence>
<dbReference type="OrthoDB" id="5422931at2"/>
<feature type="domain" description="Na+-translocating membrane potential-generating system MpsC" evidence="1">
    <location>
        <begin position="6"/>
        <end position="114"/>
    </location>
</feature>
<evidence type="ECO:0000313" key="2">
    <source>
        <dbReference type="EMBL" id="ASS74053.1"/>
    </source>
</evidence>
<dbReference type="RefSeq" id="WP_094235312.1">
    <property type="nucleotide sequence ID" value="NZ_CP022657.1"/>
</dbReference>
<dbReference type="KEGG" id="tab:CIG75_03015"/>
<evidence type="ECO:0000259" key="1">
    <source>
        <dbReference type="Pfam" id="PF10057"/>
    </source>
</evidence>
<dbReference type="AlphaFoldDB" id="A0A223CY61"/>
<organism evidence="2 3">
    <name type="scientific">Tumebacillus algifaecis</name>
    <dbReference type="NCBI Taxonomy" id="1214604"/>
    <lineage>
        <taxon>Bacteria</taxon>
        <taxon>Bacillati</taxon>
        <taxon>Bacillota</taxon>
        <taxon>Bacilli</taxon>
        <taxon>Bacillales</taxon>
        <taxon>Alicyclobacillaceae</taxon>
        <taxon>Tumebacillus</taxon>
    </lineage>
</organism>